<comment type="caution">
    <text evidence="3">The sequence shown here is derived from an EMBL/GenBank/DDBJ whole genome shotgun (WGS) entry which is preliminary data.</text>
</comment>
<keyword evidence="2" id="KW-1133">Transmembrane helix</keyword>
<organism evidence="3 4">
    <name type="scientific">Natronomonas aquatica</name>
    <dbReference type="NCBI Taxonomy" id="2841590"/>
    <lineage>
        <taxon>Archaea</taxon>
        <taxon>Methanobacteriati</taxon>
        <taxon>Methanobacteriota</taxon>
        <taxon>Stenosarchaea group</taxon>
        <taxon>Halobacteria</taxon>
        <taxon>Halobacteriales</taxon>
        <taxon>Natronomonadaceae</taxon>
        <taxon>Natronomonas</taxon>
    </lineage>
</organism>
<feature type="region of interest" description="Disordered" evidence="1">
    <location>
        <begin position="65"/>
        <end position="84"/>
    </location>
</feature>
<dbReference type="AlphaFoldDB" id="A0A9R1CRC0"/>
<accession>A0A9R1CRC0</accession>
<dbReference type="RefSeq" id="WP_256028348.1">
    <property type="nucleotide sequence ID" value="NZ_JAHLKM010000002.1"/>
</dbReference>
<keyword evidence="2" id="KW-0812">Transmembrane</keyword>
<keyword evidence="2" id="KW-0472">Membrane</keyword>
<dbReference type="EMBL" id="JAHLKM010000002">
    <property type="protein sequence ID" value="MCQ4332427.1"/>
    <property type="molecule type" value="Genomic_DNA"/>
</dbReference>
<evidence type="ECO:0000313" key="4">
    <source>
        <dbReference type="Proteomes" id="UP001139494"/>
    </source>
</evidence>
<name>A0A9R1CRC0_9EURY</name>
<sequence>MVELTFLEVHFEDADLTANAPYSSGDADGVPDQNPRSPKGTVLALLVGLAFSIAVAYLVRKKVFGGENRNGNGDGDGSGSAPEA</sequence>
<gene>
    <name evidence="3" type="ORF">KM295_02775</name>
</gene>
<protein>
    <submittedName>
        <fullName evidence="3">Uncharacterized protein</fullName>
    </submittedName>
</protein>
<dbReference type="Proteomes" id="UP001139494">
    <property type="component" value="Unassembled WGS sequence"/>
</dbReference>
<feature type="region of interest" description="Disordered" evidence="1">
    <location>
        <begin position="18"/>
        <end position="37"/>
    </location>
</feature>
<evidence type="ECO:0000256" key="1">
    <source>
        <dbReference type="SAM" id="MobiDB-lite"/>
    </source>
</evidence>
<evidence type="ECO:0000256" key="2">
    <source>
        <dbReference type="SAM" id="Phobius"/>
    </source>
</evidence>
<reference evidence="3" key="1">
    <citation type="journal article" date="2023" name="Front. Microbiol.">
        <title>Genomic-based phylogenetic and metabolic analyses of the genus Natronomonas, and description of Natronomonas aquatica sp. nov.</title>
        <authorList>
            <person name="Garcia-Roldan A."/>
            <person name="Duran-Viseras A."/>
            <person name="de la Haba R.R."/>
            <person name="Corral P."/>
            <person name="Sanchez-Porro C."/>
            <person name="Ventosa A."/>
        </authorList>
    </citation>
    <scope>NUCLEOTIDE SEQUENCE</scope>
    <source>
        <strain evidence="3">F2-12</strain>
    </source>
</reference>
<keyword evidence="4" id="KW-1185">Reference proteome</keyword>
<evidence type="ECO:0000313" key="3">
    <source>
        <dbReference type="EMBL" id="MCQ4332427.1"/>
    </source>
</evidence>
<proteinExistence type="predicted"/>
<feature type="transmembrane region" description="Helical" evidence="2">
    <location>
        <begin position="40"/>
        <end position="59"/>
    </location>
</feature>